<dbReference type="PANTHER" id="PTHR43581:SF2">
    <property type="entry name" value="EXCINUCLEASE ATPASE SUBUNIT"/>
    <property type="match status" value="1"/>
</dbReference>
<dbReference type="Pfam" id="PF13476">
    <property type="entry name" value="AAA_23"/>
    <property type="match status" value="1"/>
</dbReference>
<evidence type="ECO:0008006" key="5">
    <source>
        <dbReference type="Google" id="ProtNLM"/>
    </source>
</evidence>
<dbReference type="Gene3D" id="3.40.50.300">
    <property type="entry name" value="P-loop containing nucleotide triphosphate hydrolases"/>
    <property type="match status" value="2"/>
</dbReference>
<dbReference type="Pfam" id="PF13175">
    <property type="entry name" value="AAA_15"/>
    <property type="match status" value="1"/>
</dbReference>
<dbReference type="Proteomes" id="UP000551616">
    <property type="component" value="Unassembled WGS sequence"/>
</dbReference>
<dbReference type="SUPFAM" id="SSF52540">
    <property type="entry name" value="P-loop containing nucleoside triphosphate hydrolases"/>
    <property type="match status" value="1"/>
</dbReference>
<name>A0A7V9A8X3_9BACT</name>
<organism evidence="3 4">
    <name type="scientific">Bremerella alba</name>
    <dbReference type="NCBI Taxonomy" id="980252"/>
    <lineage>
        <taxon>Bacteria</taxon>
        <taxon>Pseudomonadati</taxon>
        <taxon>Planctomycetota</taxon>
        <taxon>Planctomycetia</taxon>
        <taxon>Pirellulales</taxon>
        <taxon>Pirellulaceae</taxon>
        <taxon>Bremerella</taxon>
    </lineage>
</organism>
<dbReference type="GO" id="GO:0006302">
    <property type="term" value="P:double-strand break repair"/>
    <property type="evidence" value="ECO:0007669"/>
    <property type="project" value="InterPro"/>
</dbReference>
<dbReference type="RefSeq" id="WP_207398265.1">
    <property type="nucleotide sequence ID" value="NZ_JABRWO010000012.1"/>
</dbReference>
<gene>
    <name evidence="3" type="ORF">HOV93_40650</name>
</gene>
<dbReference type="GO" id="GO:0016887">
    <property type="term" value="F:ATP hydrolysis activity"/>
    <property type="evidence" value="ECO:0007669"/>
    <property type="project" value="InterPro"/>
</dbReference>
<proteinExistence type="predicted"/>
<evidence type="ECO:0000259" key="1">
    <source>
        <dbReference type="Pfam" id="PF13175"/>
    </source>
</evidence>
<sequence>MTDFSRYSLKLENLKCFGVGSEGFESIKPINIIIGRNNAGKSTLLDIIPSLTNDRYECPSILRRNNNKDPCVYLGVRLTPDLLARQFKETERGGAYVNFRNLQHFSQRLHDLNAILKFSPRGLTCQTVEKTEEWSRNLLGNGIADCLNRVGLCITNPFLGLRFHRLHPDRSLKPEEDRPLDVIGDGTGATTAIQRYLTKDHLPPELIQKTLLNQLNEIVQPDAEFSEIVVRQDEDSKKWEVFLNEVSKGRIRLSQSGHGLQSIILVLVHTIVLTHGDGDGDLSGHLFGFEELENNLHPALLRRLLKYLSRIARNHGGTFFLTTHSHVAIDMFRRDSEAQILHVTHDGDNAKARTLTTYIHHNGVLDDLDIRASDILQANCVIWVEGPSDRIYVNRWIEIASNGELEEGIHYQCVFYGGRLLAHLNGSDPDELDDEGVKILRLNRKACIIIDSDKRAQQTPINLTKRRIEQEVNEMGGEVWITKGKEVENYVPALIFQNALELTVEPQVGLYDDAFTKIECVAEGVGERYRKKKPLLAEKVTTLINEHNWVIHDLDQQVMKICDRIRVWNNVREN</sequence>
<feature type="domain" description="Endonuclease GajA/Old nuclease/RecF-like AAA" evidence="1">
    <location>
        <begin position="215"/>
        <end position="326"/>
    </location>
</feature>
<dbReference type="InterPro" id="IPR038729">
    <property type="entry name" value="Rad50/SbcC_AAA"/>
</dbReference>
<protein>
    <recommendedName>
        <fullName evidence="5">ATPase AAA-type core domain-containing protein</fullName>
    </recommendedName>
</protein>
<accession>A0A7V9A8X3</accession>
<evidence type="ECO:0000313" key="3">
    <source>
        <dbReference type="EMBL" id="MBA2116872.1"/>
    </source>
</evidence>
<dbReference type="AlphaFoldDB" id="A0A7V9A8X3"/>
<dbReference type="EMBL" id="JABRWO010000012">
    <property type="protein sequence ID" value="MBA2116872.1"/>
    <property type="molecule type" value="Genomic_DNA"/>
</dbReference>
<dbReference type="InterPro" id="IPR051396">
    <property type="entry name" value="Bact_Antivir_Def_Nuclease"/>
</dbReference>
<feature type="domain" description="Rad50/SbcC-type AAA" evidence="2">
    <location>
        <begin position="8"/>
        <end position="48"/>
    </location>
</feature>
<reference evidence="3 4" key="1">
    <citation type="submission" date="2020-05" db="EMBL/GenBank/DDBJ databases">
        <title>Bremerella alba sp. nov., a novel planctomycete isolated from the surface of the macroalga Fucus spiralis.</title>
        <authorList>
            <person name="Godinho O."/>
            <person name="Botelho R."/>
            <person name="Albuquerque L."/>
            <person name="Wiegand S."/>
            <person name="Da Costa M.S."/>
            <person name="Lobo-Da-Cunha A."/>
            <person name="Jogler C."/>
            <person name="Lage O.M."/>
        </authorList>
    </citation>
    <scope>NUCLEOTIDE SEQUENCE [LARGE SCALE GENOMIC DNA]</scope>
    <source>
        <strain evidence="3 4">FF15</strain>
    </source>
</reference>
<dbReference type="InterPro" id="IPR027417">
    <property type="entry name" value="P-loop_NTPase"/>
</dbReference>
<dbReference type="PANTHER" id="PTHR43581">
    <property type="entry name" value="ATP/GTP PHOSPHATASE"/>
    <property type="match status" value="1"/>
</dbReference>
<dbReference type="InterPro" id="IPR041685">
    <property type="entry name" value="AAA_GajA/Old/RecF-like"/>
</dbReference>
<evidence type="ECO:0000313" key="4">
    <source>
        <dbReference type="Proteomes" id="UP000551616"/>
    </source>
</evidence>
<keyword evidence="4" id="KW-1185">Reference proteome</keyword>
<comment type="caution">
    <text evidence="3">The sequence shown here is derived from an EMBL/GenBank/DDBJ whole genome shotgun (WGS) entry which is preliminary data.</text>
</comment>
<evidence type="ECO:0000259" key="2">
    <source>
        <dbReference type="Pfam" id="PF13476"/>
    </source>
</evidence>